<reference evidence="2" key="1">
    <citation type="submission" date="2023-10" db="EMBL/GenBank/DDBJ databases">
        <authorList>
            <person name="Chen Y."/>
            <person name="Shah S."/>
            <person name="Dougan E. K."/>
            <person name="Thang M."/>
            <person name="Chan C."/>
        </authorList>
    </citation>
    <scope>NUCLEOTIDE SEQUENCE [LARGE SCALE GENOMIC DNA]</scope>
</reference>
<comment type="caution">
    <text evidence="2">The sequence shown here is derived from an EMBL/GenBank/DDBJ whole genome shotgun (WGS) entry which is preliminary data.</text>
</comment>
<proteinExistence type="predicted"/>
<dbReference type="EMBL" id="CAUYUJ010003869">
    <property type="protein sequence ID" value="CAK0807194.1"/>
    <property type="molecule type" value="Genomic_DNA"/>
</dbReference>
<evidence type="ECO:0000313" key="3">
    <source>
        <dbReference type="Proteomes" id="UP001189429"/>
    </source>
</evidence>
<dbReference type="Proteomes" id="UP001189429">
    <property type="component" value="Unassembled WGS sequence"/>
</dbReference>
<keyword evidence="3" id="KW-1185">Reference proteome</keyword>
<gene>
    <name evidence="2" type="ORF">PCOR1329_LOCUS13145</name>
</gene>
<evidence type="ECO:0000313" key="2">
    <source>
        <dbReference type="EMBL" id="CAK0807194.1"/>
    </source>
</evidence>
<protein>
    <submittedName>
        <fullName evidence="2">Uncharacterized protein</fullName>
    </submittedName>
</protein>
<sequence length="118" mass="13227">MEHVKQFFDALAHHSEKERIRSGSPRRPRNQHEVDIHGFVQGCMRLRGAATSFDLQLVILEIKEMGAASHMFLNDIHKRVRRLEAKELSPHAQGPEIMRKVSTMSSVSAAAGAPDCLS</sequence>
<feature type="region of interest" description="Disordered" evidence="1">
    <location>
        <begin position="87"/>
        <end position="118"/>
    </location>
</feature>
<evidence type="ECO:0000256" key="1">
    <source>
        <dbReference type="SAM" id="MobiDB-lite"/>
    </source>
</evidence>
<organism evidence="2 3">
    <name type="scientific">Prorocentrum cordatum</name>
    <dbReference type="NCBI Taxonomy" id="2364126"/>
    <lineage>
        <taxon>Eukaryota</taxon>
        <taxon>Sar</taxon>
        <taxon>Alveolata</taxon>
        <taxon>Dinophyceae</taxon>
        <taxon>Prorocentrales</taxon>
        <taxon>Prorocentraceae</taxon>
        <taxon>Prorocentrum</taxon>
    </lineage>
</organism>
<accession>A0ABN9QSY8</accession>
<name>A0ABN9QSY8_9DINO</name>